<dbReference type="Proteomes" id="UP000650467">
    <property type="component" value="Unassembled WGS sequence"/>
</dbReference>
<protein>
    <recommendedName>
        <fullName evidence="2">DUF676 domain-containing protein</fullName>
    </recommendedName>
</protein>
<organism evidence="3 4">
    <name type="scientific">Chlamydomonas incerta</name>
    <dbReference type="NCBI Taxonomy" id="51695"/>
    <lineage>
        <taxon>Eukaryota</taxon>
        <taxon>Viridiplantae</taxon>
        <taxon>Chlorophyta</taxon>
        <taxon>core chlorophytes</taxon>
        <taxon>Chlorophyceae</taxon>
        <taxon>CS clade</taxon>
        <taxon>Chlamydomonadales</taxon>
        <taxon>Chlamydomonadaceae</taxon>
        <taxon>Chlamydomonas</taxon>
    </lineage>
</organism>
<feature type="domain" description="DUF676" evidence="2">
    <location>
        <begin position="343"/>
        <end position="488"/>
    </location>
</feature>
<evidence type="ECO:0000313" key="3">
    <source>
        <dbReference type="EMBL" id="KAG2437879.1"/>
    </source>
</evidence>
<dbReference type="SUPFAM" id="SSF53474">
    <property type="entry name" value="alpha/beta-Hydrolases"/>
    <property type="match status" value="1"/>
</dbReference>
<sequence>MARLAREPAVKCTLQGNDAGLSLLGGGATAQVVRVSTSRAADAVDFSDQELRKKVIRILHAVIEAPSVKHGAQAIPTEAERHERMLAAFSLLHGAGTGAGAGQQGLGSAPSTPPGQPAGGAAGGGAAAPQAPPSPLRSGTPRASQQLAKIGAAAAAAGAAAGGAGAAAAGEGPVAVPSLGQFRLALQQHRTTAAALGQLDALLEGLSRDARTDWSVLGWVLRTAPRELMRHLKLLWEGEQPDAVLPFIVWDVAAARDAIAARAAQHRLDLRAQRFPLPAVQTSSLWGSPGDQPLLLIDDSQGVKWLQESEQHFDASFRPRAETHVAIFVHGFQGAATDLCLGNTHDSLQEMGKRLAAEMAEVLAPFARSTRRPLRKITLVGHSIGNLILRAALTQPKVEPYKHLLWLYLSVSGPHLGFLYGTNAVVDTGLMLLKSIGKGKCLHQLTFSDAPQLTDCYLYRLAHECPLSVFKLVVVVSSPQDRYVPYHSSSIGSCPQAERDSRRGRCYNDMMRALTAGVGQGTHLFRLSVDFSLRTKSFSFSKLVGRTAHIEFIESQLYVGLMMWGLVHRYTMLAPSPHSWL</sequence>
<feature type="compositionally biased region" description="Gly residues" evidence="1">
    <location>
        <begin position="117"/>
        <end position="126"/>
    </location>
</feature>
<dbReference type="Pfam" id="PF05057">
    <property type="entry name" value="DUF676"/>
    <property type="match status" value="1"/>
</dbReference>
<proteinExistence type="predicted"/>
<evidence type="ECO:0000313" key="4">
    <source>
        <dbReference type="Proteomes" id="UP000650467"/>
    </source>
</evidence>
<keyword evidence="4" id="KW-1185">Reference proteome</keyword>
<gene>
    <name evidence="3" type="ORF">HXX76_005496</name>
</gene>
<evidence type="ECO:0000256" key="1">
    <source>
        <dbReference type="SAM" id="MobiDB-lite"/>
    </source>
</evidence>
<name>A0A835W5H6_CHLIN</name>
<dbReference type="AlphaFoldDB" id="A0A835W5H6"/>
<dbReference type="InterPro" id="IPR007751">
    <property type="entry name" value="DUF676_lipase-like"/>
</dbReference>
<dbReference type="PANTHER" id="PTHR12482">
    <property type="entry name" value="LIPASE ROG1-RELATED-RELATED"/>
    <property type="match status" value="1"/>
</dbReference>
<comment type="caution">
    <text evidence="3">The sequence shown here is derived from an EMBL/GenBank/DDBJ whole genome shotgun (WGS) entry which is preliminary data.</text>
</comment>
<accession>A0A835W5H6</accession>
<dbReference type="InterPro" id="IPR044294">
    <property type="entry name" value="Lipase-like"/>
</dbReference>
<dbReference type="PANTHER" id="PTHR12482:SF11">
    <property type="entry name" value="LIPASE YOR059C ISOFORM X1"/>
    <property type="match status" value="1"/>
</dbReference>
<feature type="region of interest" description="Disordered" evidence="1">
    <location>
        <begin position="99"/>
        <end position="145"/>
    </location>
</feature>
<dbReference type="EMBL" id="JAEHOC010000010">
    <property type="protein sequence ID" value="KAG2437879.1"/>
    <property type="molecule type" value="Genomic_DNA"/>
</dbReference>
<dbReference type="InterPro" id="IPR029058">
    <property type="entry name" value="AB_hydrolase_fold"/>
</dbReference>
<dbReference type="OrthoDB" id="273452at2759"/>
<evidence type="ECO:0000259" key="2">
    <source>
        <dbReference type="Pfam" id="PF05057"/>
    </source>
</evidence>
<dbReference type="Gene3D" id="3.40.50.1820">
    <property type="entry name" value="alpha/beta hydrolase"/>
    <property type="match status" value="1"/>
</dbReference>
<reference evidence="3" key="1">
    <citation type="journal article" date="2020" name="bioRxiv">
        <title>Comparative genomics of Chlamydomonas.</title>
        <authorList>
            <person name="Craig R.J."/>
            <person name="Hasan A.R."/>
            <person name="Ness R.W."/>
            <person name="Keightley P.D."/>
        </authorList>
    </citation>
    <scope>NUCLEOTIDE SEQUENCE</scope>
    <source>
        <strain evidence="3">SAG 7.73</strain>
    </source>
</reference>